<proteinExistence type="predicted"/>
<reference evidence="1 2" key="2">
    <citation type="submission" date="2018-11" db="EMBL/GenBank/DDBJ databases">
        <authorList>
            <consortium name="Pathogen Informatics"/>
        </authorList>
    </citation>
    <scope>NUCLEOTIDE SEQUENCE [LARGE SCALE GENOMIC DNA]</scope>
    <source>
        <strain evidence="1 2">Costa Rica</strain>
    </source>
</reference>
<dbReference type="AlphaFoldDB" id="A0A0R3PCG7"/>
<sequence length="106" mass="11554">MMDSVDRSPSNLIGIAGDHVTRSCHNCSTFPGCNALRPKAPPPPFIRSTFFQETVPFLTFDFPIGESSPPIMHASRIVGKESDATAEQQFPPLSVYLVDMIGTEAE</sequence>
<evidence type="ECO:0000313" key="3">
    <source>
        <dbReference type="WBParaSite" id="ACOC_0000150501-mRNA-1"/>
    </source>
</evidence>
<accession>A0A0R3PCG7</accession>
<organism evidence="3">
    <name type="scientific">Angiostrongylus costaricensis</name>
    <name type="common">Nematode worm</name>
    <dbReference type="NCBI Taxonomy" id="334426"/>
    <lineage>
        <taxon>Eukaryota</taxon>
        <taxon>Metazoa</taxon>
        <taxon>Ecdysozoa</taxon>
        <taxon>Nematoda</taxon>
        <taxon>Chromadorea</taxon>
        <taxon>Rhabditida</taxon>
        <taxon>Rhabditina</taxon>
        <taxon>Rhabditomorpha</taxon>
        <taxon>Strongyloidea</taxon>
        <taxon>Metastrongylidae</taxon>
        <taxon>Angiostrongylus</taxon>
    </lineage>
</organism>
<name>A0A0R3PCG7_ANGCS</name>
<reference evidence="3" key="1">
    <citation type="submission" date="2017-02" db="UniProtKB">
        <authorList>
            <consortium name="WormBaseParasite"/>
        </authorList>
    </citation>
    <scope>IDENTIFICATION</scope>
</reference>
<keyword evidence="2" id="KW-1185">Reference proteome</keyword>
<dbReference type="Proteomes" id="UP000267027">
    <property type="component" value="Unassembled WGS sequence"/>
</dbReference>
<evidence type="ECO:0000313" key="2">
    <source>
        <dbReference type="Proteomes" id="UP000267027"/>
    </source>
</evidence>
<protein>
    <submittedName>
        <fullName evidence="1 3">Uncharacterized protein</fullName>
    </submittedName>
</protein>
<dbReference type="EMBL" id="UYYA01000226">
    <property type="protein sequence ID" value="VDM53091.1"/>
    <property type="molecule type" value="Genomic_DNA"/>
</dbReference>
<dbReference type="WBParaSite" id="ACOC_0000150501-mRNA-1">
    <property type="protein sequence ID" value="ACOC_0000150501-mRNA-1"/>
    <property type="gene ID" value="ACOC_0000150501"/>
</dbReference>
<gene>
    <name evidence="1" type="ORF">ACOC_LOCUS1506</name>
</gene>
<evidence type="ECO:0000313" key="1">
    <source>
        <dbReference type="EMBL" id="VDM53091.1"/>
    </source>
</evidence>